<sequence>MDDHRQGWSGLPAGGPARGNGIVLRTWCQQDGRLEGRQGGERFITLLAARTPWRAAASPLSRPRSTPAKRAAGWRSRPAPLDVPGLLDHLLEVSLPKDSGLAGLIFLPTARRTAPPPCSGRPPTGGRPCASGCWTCPNRWWRASGWSGGPPATASRSNCTRILSPQRPTARTTPPPRCCVREVGTHGDACGWALYGYALVDLQAGKRLPTPKGLAGGLNRQGGCGRDLRYPVAAFAPDNRLLVRDGNTLTWWQS</sequence>
<gene>
    <name evidence="2" type="ORF">F8S09_07165</name>
</gene>
<comment type="caution">
    <text evidence="2">The sequence shown here is derived from an EMBL/GenBank/DDBJ whole genome shotgun (WGS) entry which is preliminary data.</text>
</comment>
<protein>
    <submittedName>
        <fullName evidence="2">Uncharacterized protein</fullName>
    </submittedName>
</protein>
<reference evidence="2 3" key="1">
    <citation type="submission" date="2019-10" db="EMBL/GenBank/DDBJ databases">
        <title>Deinococcus sp. isolated from soil.</title>
        <authorList>
            <person name="Li Y."/>
            <person name="Wang J."/>
        </authorList>
    </citation>
    <scope>NUCLEOTIDE SEQUENCE [LARGE SCALE GENOMIC DNA]</scope>
    <source>
        <strain evidence="2 3">SDU3-2</strain>
    </source>
</reference>
<organism evidence="2 3">
    <name type="scientific">Deinococcus terrestris</name>
    <dbReference type="NCBI Taxonomy" id="2651870"/>
    <lineage>
        <taxon>Bacteria</taxon>
        <taxon>Thermotogati</taxon>
        <taxon>Deinococcota</taxon>
        <taxon>Deinococci</taxon>
        <taxon>Deinococcales</taxon>
        <taxon>Deinococcaceae</taxon>
        <taxon>Deinococcus</taxon>
    </lineage>
</organism>
<proteinExistence type="predicted"/>
<dbReference type="EMBL" id="WBSL01000002">
    <property type="protein sequence ID" value="MPY66476.1"/>
    <property type="molecule type" value="Genomic_DNA"/>
</dbReference>
<keyword evidence="3" id="KW-1185">Reference proteome</keyword>
<evidence type="ECO:0000256" key="1">
    <source>
        <dbReference type="SAM" id="MobiDB-lite"/>
    </source>
</evidence>
<dbReference type="AlphaFoldDB" id="A0A7X1TRJ2"/>
<evidence type="ECO:0000313" key="3">
    <source>
        <dbReference type="Proteomes" id="UP000484842"/>
    </source>
</evidence>
<name>A0A7X1TRJ2_9DEIO</name>
<dbReference type="Proteomes" id="UP000484842">
    <property type="component" value="Unassembled WGS sequence"/>
</dbReference>
<feature type="region of interest" description="Disordered" evidence="1">
    <location>
        <begin position="55"/>
        <end position="76"/>
    </location>
</feature>
<accession>A0A7X1TRJ2</accession>
<evidence type="ECO:0000313" key="2">
    <source>
        <dbReference type="EMBL" id="MPY66476.1"/>
    </source>
</evidence>